<accession>A0A5C3N755</accession>
<dbReference type="OrthoDB" id="5778525at2759"/>
<evidence type="ECO:0000256" key="2">
    <source>
        <dbReference type="ARBA" id="ARBA00023015"/>
    </source>
</evidence>
<feature type="compositionally biased region" description="Low complexity" evidence="6">
    <location>
        <begin position="121"/>
        <end position="144"/>
    </location>
</feature>
<feature type="region of interest" description="Disordered" evidence="6">
    <location>
        <begin position="245"/>
        <end position="287"/>
    </location>
</feature>
<evidence type="ECO:0000256" key="5">
    <source>
        <dbReference type="ARBA" id="ARBA00023242"/>
    </source>
</evidence>
<dbReference type="InterPro" id="IPR011598">
    <property type="entry name" value="bHLH_dom"/>
</dbReference>
<name>A0A5C3N755_9AGAM</name>
<dbReference type="GO" id="GO:0005634">
    <property type="term" value="C:nucleus"/>
    <property type="evidence" value="ECO:0007669"/>
    <property type="project" value="UniProtKB-SubCell"/>
</dbReference>
<feature type="compositionally biased region" description="Low complexity" evidence="6">
    <location>
        <begin position="67"/>
        <end position="79"/>
    </location>
</feature>
<dbReference type="SUPFAM" id="SSF47459">
    <property type="entry name" value="HLH, helix-loop-helix DNA-binding domain"/>
    <property type="match status" value="1"/>
</dbReference>
<feature type="compositionally biased region" description="Basic and acidic residues" evidence="6">
    <location>
        <begin position="272"/>
        <end position="286"/>
    </location>
</feature>
<organism evidence="8 9">
    <name type="scientific">Heliocybe sulcata</name>
    <dbReference type="NCBI Taxonomy" id="5364"/>
    <lineage>
        <taxon>Eukaryota</taxon>
        <taxon>Fungi</taxon>
        <taxon>Dikarya</taxon>
        <taxon>Basidiomycota</taxon>
        <taxon>Agaricomycotina</taxon>
        <taxon>Agaricomycetes</taxon>
        <taxon>Gloeophyllales</taxon>
        <taxon>Gloeophyllaceae</taxon>
        <taxon>Heliocybe</taxon>
    </lineage>
</organism>
<keyword evidence="3" id="KW-0238">DNA-binding</keyword>
<keyword evidence="2" id="KW-0805">Transcription regulation</keyword>
<dbReference type="Proteomes" id="UP000305948">
    <property type="component" value="Unassembled WGS sequence"/>
</dbReference>
<sequence>MPLLSPAESHAFSSFLSAIDVPDGFAPEWSMYAHQLAAERPIQGKEALTKATKDLMSLDQDKDRSDSYFSWSSSSSPASTDTPQSHAQQHARPASRHRQSDPPSYAHEPHYSFGYQEDAVVSRPHASHSQSSSSVAPSRTLIPPLSTPTPTPPPAPPHSISAPLPRRSSKRSSVAESAPSSKRRRSSPSVSSTPESPSQSAKPALLTPSQKKANHIQSEQKRRANIRRGYEALCDTVPALREAIAKEEEESRMRGESAEGTGKSKGKKGKKKAVEEAEKMDGRAGPKSENIVLQKTIDYVTGLLDERRALLVRLEHARARLRPDHPALRPSSANTIPLWEREWTGGTGDGDLDEEED</sequence>
<dbReference type="InterPro" id="IPR052207">
    <property type="entry name" value="Max-like/E-box_TFs"/>
</dbReference>
<keyword evidence="9" id="KW-1185">Reference proteome</keyword>
<dbReference type="PROSITE" id="PS50888">
    <property type="entry name" value="BHLH"/>
    <property type="match status" value="1"/>
</dbReference>
<evidence type="ECO:0000313" key="9">
    <source>
        <dbReference type="Proteomes" id="UP000305948"/>
    </source>
</evidence>
<dbReference type="GO" id="GO:0046983">
    <property type="term" value="F:protein dimerization activity"/>
    <property type="evidence" value="ECO:0007669"/>
    <property type="project" value="InterPro"/>
</dbReference>
<evidence type="ECO:0000256" key="4">
    <source>
        <dbReference type="ARBA" id="ARBA00023163"/>
    </source>
</evidence>
<keyword evidence="5" id="KW-0539">Nucleus</keyword>
<dbReference type="GO" id="GO:0000981">
    <property type="term" value="F:DNA-binding transcription factor activity, RNA polymerase II-specific"/>
    <property type="evidence" value="ECO:0007669"/>
    <property type="project" value="TreeGrafter"/>
</dbReference>
<evidence type="ECO:0000259" key="7">
    <source>
        <dbReference type="PROSITE" id="PS50888"/>
    </source>
</evidence>
<feature type="compositionally biased region" description="Pro residues" evidence="6">
    <location>
        <begin position="145"/>
        <end position="157"/>
    </location>
</feature>
<proteinExistence type="predicted"/>
<evidence type="ECO:0000256" key="6">
    <source>
        <dbReference type="SAM" id="MobiDB-lite"/>
    </source>
</evidence>
<evidence type="ECO:0000313" key="8">
    <source>
        <dbReference type="EMBL" id="TFK49611.1"/>
    </source>
</evidence>
<evidence type="ECO:0000256" key="1">
    <source>
        <dbReference type="ARBA" id="ARBA00004123"/>
    </source>
</evidence>
<dbReference type="PANTHER" id="PTHR15741">
    <property type="entry name" value="BASIC HELIX-LOOP-HELIX ZIP TRANSCRIPTION FACTOR"/>
    <property type="match status" value="1"/>
</dbReference>
<keyword evidence="4" id="KW-0804">Transcription</keyword>
<feature type="compositionally biased region" description="Low complexity" evidence="6">
    <location>
        <begin position="187"/>
        <end position="200"/>
    </location>
</feature>
<protein>
    <recommendedName>
        <fullName evidence="7">BHLH domain-containing protein</fullName>
    </recommendedName>
</protein>
<dbReference type="InterPro" id="IPR036638">
    <property type="entry name" value="HLH_DNA-bd_sf"/>
</dbReference>
<dbReference type="AlphaFoldDB" id="A0A5C3N755"/>
<feature type="compositionally biased region" description="Polar residues" evidence="6">
    <location>
        <begin position="207"/>
        <end position="217"/>
    </location>
</feature>
<dbReference type="GO" id="GO:0000978">
    <property type="term" value="F:RNA polymerase II cis-regulatory region sequence-specific DNA binding"/>
    <property type="evidence" value="ECO:0007669"/>
    <property type="project" value="TreeGrafter"/>
</dbReference>
<dbReference type="EMBL" id="ML213515">
    <property type="protein sequence ID" value="TFK49611.1"/>
    <property type="molecule type" value="Genomic_DNA"/>
</dbReference>
<gene>
    <name evidence="8" type="ORF">OE88DRAFT_1662139</name>
</gene>
<dbReference type="PANTHER" id="PTHR15741:SF27">
    <property type="entry name" value="TRANSCRIPTION FACTOR AP-4"/>
    <property type="match status" value="1"/>
</dbReference>
<dbReference type="STRING" id="5364.A0A5C3N755"/>
<comment type="subcellular location">
    <subcellularLocation>
        <location evidence="1">Nucleus</location>
    </subcellularLocation>
</comment>
<evidence type="ECO:0000256" key="3">
    <source>
        <dbReference type="ARBA" id="ARBA00023125"/>
    </source>
</evidence>
<feature type="domain" description="BHLH" evidence="7">
    <location>
        <begin position="210"/>
        <end position="303"/>
    </location>
</feature>
<reference evidence="8 9" key="1">
    <citation type="journal article" date="2019" name="Nat. Ecol. Evol.">
        <title>Megaphylogeny resolves global patterns of mushroom evolution.</title>
        <authorList>
            <person name="Varga T."/>
            <person name="Krizsan K."/>
            <person name="Foldi C."/>
            <person name="Dima B."/>
            <person name="Sanchez-Garcia M."/>
            <person name="Sanchez-Ramirez S."/>
            <person name="Szollosi G.J."/>
            <person name="Szarkandi J.G."/>
            <person name="Papp V."/>
            <person name="Albert L."/>
            <person name="Andreopoulos W."/>
            <person name="Angelini C."/>
            <person name="Antonin V."/>
            <person name="Barry K.W."/>
            <person name="Bougher N.L."/>
            <person name="Buchanan P."/>
            <person name="Buyck B."/>
            <person name="Bense V."/>
            <person name="Catcheside P."/>
            <person name="Chovatia M."/>
            <person name="Cooper J."/>
            <person name="Damon W."/>
            <person name="Desjardin D."/>
            <person name="Finy P."/>
            <person name="Geml J."/>
            <person name="Haridas S."/>
            <person name="Hughes K."/>
            <person name="Justo A."/>
            <person name="Karasinski D."/>
            <person name="Kautmanova I."/>
            <person name="Kiss B."/>
            <person name="Kocsube S."/>
            <person name="Kotiranta H."/>
            <person name="LaButti K.M."/>
            <person name="Lechner B.E."/>
            <person name="Liimatainen K."/>
            <person name="Lipzen A."/>
            <person name="Lukacs Z."/>
            <person name="Mihaltcheva S."/>
            <person name="Morgado L.N."/>
            <person name="Niskanen T."/>
            <person name="Noordeloos M.E."/>
            <person name="Ohm R.A."/>
            <person name="Ortiz-Santana B."/>
            <person name="Ovrebo C."/>
            <person name="Racz N."/>
            <person name="Riley R."/>
            <person name="Savchenko A."/>
            <person name="Shiryaev A."/>
            <person name="Soop K."/>
            <person name="Spirin V."/>
            <person name="Szebenyi C."/>
            <person name="Tomsovsky M."/>
            <person name="Tulloss R.E."/>
            <person name="Uehling J."/>
            <person name="Grigoriev I.V."/>
            <person name="Vagvolgyi C."/>
            <person name="Papp T."/>
            <person name="Martin F.M."/>
            <person name="Miettinen O."/>
            <person name="Hibbett D.S."/>
            <person name="Nagy L.G."/>
        </authorList>
    </citation>
    <scope>NUCLEOTIDE SEQUENCE [LARGE SCALE GENOMIC DNA]</scope>
    <source>
        <strain evidence="8 9">OMC1185</strain>
    </source>
</reference>
<feature type="compositionally biased region" description="Basic and acidic residues" evidence="6">
    <location>
        <begin position="245"/>
        <end position="257"/>
    </location>
</feature>
<dbReference type="Gene3D" id="4.10.280.10">
    <property type="entry name" value="Helix-loop-helix DNA-binding domain"/>
    <property type="match status" value="1"/>
</dbReference>
<feature type="region of interest" description="Disordered" evidence="6">
    <location>
        <begin position="53"/>
        <end position="227"/>
    </location>
</feature>